<dbReference type="InterPro" id="IPR001623">
    <property type="entry name" value="DnaJ_domain"/>
</dbReference>
<feature type="domain" description="J" evidence="3">
    <location>
        <begin position="3"/>
        <end position="68"/>
    </location>
</feature>
<dbReference type="AlphaFoldDB" id="A0A4Q2TDI1"/>
<organism evidence="4 5">
    <name type="scientific">Ciceribacter ferrooxidans</name>
    <dbReference type="NCBI Taxonomy" id="2509717"/>
    <lineage>
        <taxon>Bacteria</taxon>
        <taxon>Pseudomonadati</taxon>
        <taxon>Pseudomonadota</taxon>
        <taxon>Alphaproteobacteria</taxon>
        <taxon>Hyphomicrobiales</taxon>
        <taxon>Rhizobiaceae</taxon>
        <taxon>Ciceribacter</taxon>
    </lineage>
</organism>
<dbReference type="InterPro" id="IPR008971">
    <property type="entry name" value="HSP40/DnaJ_pept-bd"/>
</dbReference>
<dbReference type="InterPro" id="IPR002939">
    <property type="entry name" value="DnaJ_C"/>
</dbReference>
<feature type="region of interest" description="Disordered" evidence="2">
    <location>
        <begin position="112"/>
        <end position="155"/>
    </location>
</feature>
<keyword evidence="1" id="KW-0143">Chaperone</keyword>
<dbReference type="PROSITE" id="PS00636">
    <property type="entry name" value="DNAJ_1"/>
    <property type="match status" value="1"/>
</dbReference>
<dbReference type="PANTHER" id="PTHR44145">
    <property type="entry name" value="DNAJ HOMOLOG SUBFAMILY A MEMBER 3, MITOCHONDRIAL"/>
    <property type="match status" value="1"/>
</dbReference>
<feature type="region of interest" description="Disordered" evidence="2">
    <location>
        <begin position="56"/>
        <end position="81"/>
    </location>
</feature>
<feature type="region of interest" description="Disordered" evidence="2">
    <location>
        <begin position="168"/>
        <end position="196"/>
    </location>
</feature>
<evidence type="ECO:0000259" key="3">
    <source>
        <dbReference type="PROSITE" id="PS50076"/>
    </source>
</evidence>
<evidence type="ECO:0000313" key="4">
    <source>
        <dbReference type="EMBL" id="RYC15381.1"/>
    </source>
</evidence>
<evidence type="ECO:0000313" key="5">
    <source>
        <dbReference type="Proteomes" id="UP000291088"/>
    </source>
</evidence>
<keyword evidence="5" id="KW-1185">Reference proteome</keyword>
<dbReference type="InterPro" id="IPR036869">
    <property type="entry name" value="J_dom_sf"/>
</dbReference>
<dbReference type="SUPFAM" id="SSF49493">
    <property type="entry name" value="HSP40/DnaJ peptide-binding domain"/>
    <property type="match status" value="2"/>
</dbReference>
<dbReference type="PRINTS" id="PR00625">
    <property type="entry name" value="JDOMAIN"/>
</dbReference>
<feature type="compositionally biased region" description="Low complexity" evidence="2">
    <location>
        <begin position="121"/>
        <end position="150"/>
    </location>
</feature>
<evidence type="ECO:0000256" key="1">
    <source>
        <dbReference type="ARBA" id="ARBA00023186"/>
    </source>
</evidence>
<dbReference type="InterPro" id="IPR051938">
    <property type="entry name" value="Apopto_cytoskel_mod"/>
</dbReference>
<dbReference type="OrthoDB" id="9779889at2"/>
<dbReference type="PANTHER" id="PTHR44145:SF3">
    <property type="entry name" value="DNAJ HOMOLOG SUBFAMILY A MEMBER 3, MITOCHONDRIAL"/>
    <property type="match status" value="1"/>
</dbReference>
<sequence>MRDFYSVLGVRRNAGADEIKTAWRTKAKSVHPDHNQDDPEASHRFAEIGRAYEILKDPEKRNRYDRQRERAENRMREQTILQQRQAAREAAERAKEAKENAERILAELQRAEAERAKAERQAQAAQGQGQAQPQAQPQPQAKAKPAGKAGSESPEDVVARIFGDSPEAAAAAESLRREDQATKAEEENGGGTFGPASLRPIELISALVRRLRGVQSAPETAPDMLADAQVAITDLLNRSPVTVTLADGRDVRVNLDDGLKDGDIVRLKGQGLKIQGMQRGDVAVTIRVQKTEKFRTEGYDIHTVLPITLEDAVLGCETSVETPTGSVQVTIPPWSGSDQIIRIDDLGLVDAEGKRGVLAVELRVLLWEKPDEKVTDLMRLMRHGLFL</sequence>
<dbReference type="InterPro" id="IPR018253">
    <property type="entry name" value="DnaJ_domain_CS"/>
</dbReference>
<dbReference type="CDD" id="cd06257">
    <property type="entry name" value="DnaJ"/>
    <property type="match status" value="1"/>
</dbReference>
<dbReference type="Pfam" id="PF01556">
    <property type="entry name" value="DnaJ_C"/>
    <property type="match status" value="1"/>
</dbReference>
<dbReference type="Gene3D" id="2.60.260.20">
    <property type="entry name" value="Urease metallochaperone UreE, N-terminal domain"/>
    <property type="match status" value="2"/>
</dbReference>
<accession>A0A4Q2TDI1</accession>
<dbReference type="Pfam" id="PF00226">
    <property type="entry name" value="DnaJ"/>
    <property type="match status" value="1"/>
</dbReference>
<comment type="caution">
    <text evidence="4">The sequence shown here is derived from an EMBL/GenBank/DDBJ whole genome shotgun (WGS) entry which is preliminary data.</text>
</comment>
<dbReference type="Proteomes" id="UP000291088">
    <property type="component" value="Unassembled WGS sequence"/>
</dbReference>
<dbReference type="GO" id="GO:0051082">
    <property type="term" value="F:unfolded protein binding"/>
    <property type="evidence" value="ECO:0007669"/>
    <property type="project" value="InterPro"/>
</dbReference>
<dbReference type="Gene3D" id="1.10.287.110">
    <property type="entry name" value="DnaJ domain"/>
    <property type="match status" value="1"/>
</dbReference>
<feature type="compositionally biased region" description="Basic and acidic residues" evidence="2">
    <location>
        <begin position="174"/>
        <end position="186"/>
    </location>
</feature>
<proteinExistence type="predicted"/>
<dbReference type="GO" id="GO:0006457">
    <property type="term" value="P:protein folding"/>
    <property type="evidence" value="ECO:0007669"/>
    <property type="project" value="InterPro"/>
</dbReference>
<dbReference type="SUPFAM" id="SSF46565">
    <property type="entry name" value="Chaperone J-domain"/>
    <property type="match status" value="1"/>
</dbReference>
<reference evidence="4 5" key="1">
    <citation type="submission" date="2019-01" db="EMBL/GenBank/DDBJ databases">
        <authorList>
            <person name="Deng T."/>
        </authorList>
    </citation>
    <scope>NUCLEOTIDE SEQUENCE [LARGE SCALE GENOMIC DNA]</scope>
    <source>
        <strain evidence="4 5">F8825</strain>
    </source>
</reference>
<dbReference type="RefSeq" id="WP_129331907.1">
    <property type="nucleotide sequence ID" value="NZ_SDVB01000196.1"/>
</dbReference>
<feature type="compositionally biased region" description="Basic and acidic residues" evidence="2">
    <location>
        <begin position="56"/>
        <end position="77"/>
    </location>
</feature>
<dbReference type="PROSITE" id="PS50076">
    <property type="entry name" value="DNAJ_2"/>
    <property type="match status" value="1"/>
</dbReference>
<dbReference type="SMART" id="SM00271">
    <property type="entry name" value="DnaJ"/>
    <property type="match status" value="1"/>
</dbReference>
<gene>
    <name evidence="4" type="ORF">EUU22_10170</name>
</gene>
<name>A0A4Q2TDI1_9HYPH</name>
<protein>
    <submittedName>
        <fullName evidence="4">J domain-containing protein</fullName>
    </submittedName>
</protein>
<dbReference type="EMBL" id="SDVB01000196">
    <property type="protein sequence ID" value="RYC15381.1"/>
    <property type="molecule type" value="Genomic_DNA"/>
</dbReference>
<evidence type="ECO:0000256" key="2">
    <source>
        <dbReference type="SAM" id="MobiDB-lite"/>
    </source>
</evidence>
<dbReference type="CDD" id="cd10747">
    <property type="entry name" value="DnaJ_C"/>
    <property type="match status" value="1"/>
</dbReference>